<evidence type="ECO:0000256" key="3">
    <source>
        <dbReference type="RuleBase" id="RU361235"/>
    </source>
</evidence>
<keyword evidence="6" id="KW-1185">Reference proteome</keyword>
<dbReference type="EMBL" id="JNVN01000945">
    <property type="protein sequence ID" value="KHJ34312.1"/>
    <property type="molecule type" value="Genomic_DNA"/>
</dbReference>
<dbReference type="STRING" id="52586.A0A0B1P6L7"/>
<accession>A0A0B1P6L7</accession>
<dbReference type="PROSITE" id="PS00122">
    <property type="entry name" value="CARBOXYLESTERASE_B_1"/>
    <property type="match status" value="1"/>
</dbReference>
<keyword evidence="2 3" id="KW-0378">Hydrolase</keyword>
<dbReference type="InterPro" id="IPR050309">
    <property type="entry name" value="Type-B_Carboxylest/Lipase"/>
</dbReference>
<dbReference type="GO" id="GO:0016787">
    <property type="term" value="F:hydrolase activity"/>
    <property type="evidence" value="ECO:0007669"/>
    <property type="project" value="UniProtKB-KW"/>
</dbReference>
<evidence type="ECO:0000256" key="1">
    <source>
        <dbReference type="ARBA" id="ARBA00005964"/>
    </source>
</evidence>
<dbReference type="SUPFAM" id="SSF53474">
    <property type="entry name" value="alpha/beta-Hydrolases"/>
    <property type="match status" value="1"/>
</dbReference>
<organism evidence="5 6">
    <name type="scientific">Uncinula necator</name>
    <name type="common">Grape powdery mildew</name>
    <dbReference type="NCBI Taxonomy" id="52586"/>
    <lineage>
        <taxon>Eukaryota</taxon>
        <taxon>Fungi</taxon>
        <taxon>Dikarya</taxon>
        <taxon>Ascomycota</taxon>
        <taxon>Pezizomycotina</taxon>
        <taxon>Leotiomycetes</taxon>
        <taxon>Erysiphales</taxon>
        <taxon>Erysiphaceae</taxon>
        <taxon>Erysiphe</taxon>
    </lineage>
</organism>
<gene>
    <name evidence="5" type="ORF">EV44_g2816</name>
</gene>
<evidence type="ECO:0000259" key="4">
    <source>
        <dbReference type="Pfam" id="PF00135"/>
    </source>
</evidence>
<reference evidence="5 6" key="1">
    <citation type="journal article" date="2014" name="BMC Genomics">
        <title>Adaptive genomic structural variation in the grape powdery mildew pathogen, Erysiphe necator.</title>
        <authorList>
            <person name="Jones L."/>
            <person name="Riaz S."/>
            <person name="Morales-Cruz A."/>
            <person name="Amrine K.C."/>
            <person name="McGuire B."/>
            <person name="Gubler W.D."/>
            <person name="Walker M.A."/>
            <person name="Cantu D."/>
        </authorList>
    </citation>
    <scope>NUCLEOTIDE SEQUENCE [LARGE SCALE GENOMIC DNA]</scope>
    <source>
        <strain evidence="6">c</strain>
    </source>
</reference>
<proteinExistence type="inferred from homology"/>
<dbReference type="InterPro" id="IPR029058">
    <property type="entry name" value="AB_hydrolase_fold"/>
</dbReference>
<dbReference type="OMA" id="WGQFTYG"/>
<comment type="caution">
    <text evidence="5">The sequence shown here is derived from an EMBL/GenBank/DDBJ whole genome shotgun (WGS) entry which is preliminary data.</text>
</comment>
<dbReference type="InterPro" id="IPR019826">
    <property type="entry name" value="Carboxylesterase_B_AS"/>
</dbReference>
<comment type="similarity">
    <text evidence="1 3">Belongs to the type-B carboxylesterase/lipase family.</text>
</comment>
<dbReference type="PANTHER" id="PTHR11559">
    <property type="entry name" value="CARBOXYLESTERASE"/>
    <property type="match status" value="1"/>
</dbReference>
<dbReference type="InterPro" id="IPR002018">
    <property type="entry name" value="CarbesteraseB"/>
</dbReference>
<feature type="domain" description="Carboxylesterase type B" evidence="4">
    <location>
        <begin position="41"/>
        <end position="542"/>
    </location>
</feature>
<dbReference type="PROSITE" id="PS00941">
    <property type="entry name" value="CARBOXYLESTERASE_B_2"/>
    <property type="match status" value="1"/>
</dbReference>
<evidence type="ECO:0000313" key="6">
    <source>
        <dbReference type="Proteomes" id="UP000030854"/>
    </source>
</evidence>
<evidence type="ECO:0000313" key="5">
    <source>
        <dbReference type="EMBL" id="KHJ34312.1"/>
    </source>
</evidence>
<dbReference type="Pfam" id="PF00135">
    <property type="entry name" value="COesterase"/>
    <property type="match status" value="1"/>
</dbReference>
<dbReference type="InterPro" id="IPR019819">
    <property type="entry name" value="Carboxylesterase_B_CS"/>
</dbReference>
<name>A0A0B1P6L7_UNCNE</name>
<sequence length="574" mass="62727">MLPIINVYTILLWKSKVDPQTIAKVRNVDRPGNFVVGIPNPIVDLQYTLHQGTLVESGKYYSFSNIRYAAPPIGNLRFAPPVAPAINRTLNNGEKAAVCAQGSPFWGNLMIKNLMGVGLEQLKKDEEELELLKKSLTIETIYTYQPLDPRTSEDCLFLDVLVPEDVFNSNKSAPVLIWIHAGGYVSGDKTSAGKPLNLLAKAEENGEGIIFVAINYRLGLFGWLSGSTFTSQHGQPNAGLYDQRLALEWVQRNIHLFGGDNKRVTVIGESAGGGSIMHHITAWGLNDPPPFQRAILQSPGYMPVVGDGQQGRTFDLVLSKAQSLISKNIKTVADLKSIHFTVLAALNNVIVAQSAPHGTFTFGPVVDGKYVPKLPGTLLNEGRHAEPLSVMAAHNLDEGYIFTLPYITDQRIDSNIEEIFPDASDAIKSHLINKIWPAIYNESSLYSNPPQRASLAISEIGFSCFSRYTALAFPNSSYAYSFAVPPGFHSYDVPYTFFNGETGNVNITVAETMQSLITNFAKHGDPNGPGVPNFPQYLPGSRMLILSNSSIDDVEVDSAANERCAWLQNAPLGS</sequence>
<evidence type="ECO:0000256" key="2">
    <source>
        <dbReference type="ARBA" id="ARBA00022801"/>
    </source>
</evidence>
<dbReference type="Proteomes" id="UP000030854">
    <property type="component" value="Unassembled WGS sequence"/>
</dbReference>
<dbReference type="HOGENOM" id="CLU_006586_10_5_1"/>
<dbReference type="Gene3D" id="3.40.50.1820">
    <property type="entry name" value="alpha/beta hydrolase"/>
    <property type="match status" value="1"/>
</dbReference>
<dbReference type="ESTHER" id="uncne-a0a0b1p6l7">
    <property type="family name" value="Fungal_carboxylesterase_lipase"/>
</dbReference>
<dbReference type="AlphaFoldDB" id="A0A0B1P6L7"/>
<dbReference type="EC" id="3.1.1.-" evidence="3"/>
<protein>
    <recommendedName>
        <fullName evidence="3">Carboxylic ester hydrolase</fullName>
        <ecNumber evidence="3">3.1.1.-</ecNumber>
    </recommendedName>
</protein>